<dbReference type="InterPro" id="IPR012340">
    <property type="entry name" value="NA-bd_OB-fold"/>
</dbReference>
<keyword evidence="5" id="KW-0132">Cell division</keyword>
<dbReference type="GeneID" id="117646498"/>
<dbReference type="SUPFAM" id="SSF52113">
    <property type="entry name" value="BRCT domain"/>
    <property type="match status" value="1"/>
</dbReference>
<dbReference type="FunCoup" id="A0A6P8Z8R5">
    <property type="interactions" value="1387"/>
</dbReference>
<dbReference type="EC" id="6.5.1.1" evidence="19"/>
<name>A0A6P8Z8R5_THRPL</name>
<evidence type="ECO:0000259" key="24">
    <source>
        <dbReference type="PROSITE" id="PS50172"/>
    </source>
</evidence>
<proteinExistence type="inferred from homology"/>
<dbReference type="Proteomes" id="UP000515158">
    <property type="component" value="Unplaced"/>
</dbReference>
<evidence type="ECO:0000256" key="9">
    <source>
        <dbReference type="ARBA" id="ARBA00022763"/>
    </source>
</evidence>
<sequence>MSDELPGPVAPPERPFAADRPKDNRAKKAKCKRCKETTEPNKLRIGRYVANAFNASGGWTKAWFHPACMWEAFAKQRATTRKIENPAEDIDGWEDLLQEDMDEIVAYLRSTGVKVASPKATRQPGDAATPKQKAKRKGKAEAKAEPSPPAAPPSPPRPPPPSKDDYFRAFRKLCVQLSDEPSYLAKTALVAKLFKEGTDGGGFRGNLDTWVRLLLPMVQPRVYNLQSKQLVKLFSKILQTSEEAMLEDLKHGDVAHTISSAFEESKAVKAVSKSNILIAEVDEFLEKLSGMTREEEQGHHFKQLTQKCTPNDLKMVIRLIKHDLRINAGPKHILAAVHPDAYAAYQTCRDLRAVVQKAASDAGPGAAGSSSGASLDAGGSSSGANLSIAINIMTPVLPMLAEACKSVEQAMKKCPNGMYSEIKYDGERVQVHKKGDEFKYFSRALKPVMAHKVNHFKEFIPDAFPSGEDLILDSEILLVDNRTGKPLPFGSLGVHKQTGYQDANVCLFVFDCMYYNGESLLHMSMKRRRKILEKVMVEIPNRVVLSEQEEIHVPADLTAMMEKVFRLGLEGLVLKNLEGPYEPGKRHWLKVKKDYLFGGAMADTADLVVLGAFYGTGQKGGMKSIFLMGCYDPSYKRWVTVTKVHGGHDDATLARLQTELKMVEINKDPGKIPSWLKANKPMFPDFVTVDPKESQVWEITGAEFTQTEVHTADGISVRFPRVTRIRDDKGWEQATSLPELRELYKKSKETSTFSLSAAASSAASSPTKTDSPTRRGKRGADAAGSPRGSPAKRGAAAASTDDSDSHKRARAKTGPAKPLPDVFLGVQLRMPRGLTEEEVYHFKRYFVGYGGKLLDRRSKETPTHVLQCPDADGASENTPRNGDAVVVDVKWLWDSVKRQRLLATEGYTL</sequence>
<dbReference type="SUPFAM" id="SSF50249">
    <property type="entry name" value="Nucleic acid-binding proteins"/>
    <property type="match status" value="1"/>
</dbReference>
<evidence type="ECO:0000259" key="22">
    <source>
        <dbReference type="PROSITE" id="PS50064"/>
    </source>
</evidence>
<comment type="subcellular location">
    <subcellularLocation>
        <location evidence="2">Nucleus</location>
    </subcellularLocation>
</comment>
<dbReference type="Gene3D" id="2.40.50.140">
    <property type="entry name" value="Nucleic acid-binding proteins"/>
    <property type="match status" value="1"/>
</dbReference>
<keyword evidence="8 19" id="KW-0547">Nucleotide-binding</keyword>
<feature type="region of interest" description="Disordered" evidence="21">
    <location>
        <begin position="115"/>
        <end position="165"/>
    </location>
</feature>
<dbReference type="GO" id="GO:0051301">
    <property type="term" value="P:cell division"/>
    <property type="evidence" value="ECO:0007669"/>
    <property type="project" value="UniProtKB-KW"/>
</dbReference>
<keyword evidence="9 19" id="KW-0227">DNA damage</keyword>
<keyword evidence="11" id="KW-0862">Zinc</keyword>
<keyword evidence="13" id="KW-0460">Magnesium</keyword>
<dbReference type="InterPro" id="IPR036599">
    <property type="entry name" value="DNA_ligase_N_sf"/>
</dbReference>
<evidence type="ECO:0000256" key="18">
    <source>
        <dbReference type="ARBA" id="ARBA00034003"/>
    </source>
</evidence>
<evidence type="ECO:0000256" key="13">
    <source>
        <dbReference type="ARBA" id="ARBA00022842"/>
    </source>
</evidence>
<reference evidence="26" key="1">
    <citation type="submission" date="2025-08" db="UniProtKB">
        <authorList>
            <consortium name="RefSeq"/>
        </authorList>
    </citation>
    <scope>IDENTIFICATION</scope>
    <source>
        <tissue evidence="26">Total insect</tissue>
    </source>
</reference>
<evidence type="ECO:0000256" key="15">
    <source>
        <dbReference type="ARBA" id="ARBA00023204"/>
    </source>
</evidence>
<dbReference type="GO" id="GO:0003677">
    <property type="term" value="F:DNA binding"/>
    <property type="evidence" value="ECO:0007669"/>
    <property type="project" value="InterPro"/>
</dbReference>
<dbReference type="InterPro" id="IPR001357">
    <property type="entry name" value="BRCT_dom"/>
</dbReference>
<keyword evidence="10" id="KW-0863">Zinc-finger</keyword>
<keyword evidence="6" id="KW-0235">DNA replication</keyword>
<keyword evidence="12 19" id="KW-0067">ATP-binding</keyword>
<accession>A0A6P8Z8R5</accession>
<evidence type="ECO:0000256" key="7">
    <source>
        <dbReference type="ARBA" id="ARBA00022723"/>
    </source>
</evidence>
<dbReference type="Gene3D" id="1.10.3260.10">
    <property type="entry name" value="DNA ligase, ATP-dependent, N-terminal domain"/>
    <property type="match status" value="1"/>
</dbReference>
<dbReference type="PANTHER" id="PTHR45674">
    <property type="entry name" value="DNA LIGASE 1/3 FAMILY MEMBER"/>
    <property type="match status" value="1"/>
</dbReference>
<evidence type="ECO:0000259" key="23">
    <source>
        <dbReference type="PROSITE" id="PS50160"/>
    </source>
</evidence>
<dbReference type="GO" id="GO:0071897">
    <property type="term" value="P:DNA biosynthetic process"/>
    <property type="evidence" value="ECO:0007669"/>
    <property type="project" value="InterPro"/>
</dbReference>
<feature type="compositionally biased region" description="Basic and acidic residues" evidence="21">
    <location>
        <begin position="16"/>
        <end position="26"/>
    </location>
</feature>
<comment type="similarity">
    <text evidence="3 20">Belongs to the ATP-dependent DNA ligase family.</text>
</comment>
<dbReference type="GO" id="GO:0008270">
    <property type="term" value="F:zinc ion binding"/>
    <property type="evidence" value="ECO:0007669"/>
    <property type="project" value="UniProtKB-KW"/>
</dbReference>
<dbReference type="OrthoDB" id="206088at2759"/>
<dbReference type="InterPro" id="IPR012309">
    <property type="entry name" value="DNA_ligase_ATP-dep_C"/>
</dbReference>
<dbReference type="GO" id="GO:0003910">
    <property type="term" value="F:DNA ligase (ATP) activity"/>
    <property type="evidence" value="ECO:0007669"/>
    <property type="project" value="UniProtKB-EC"/>
</dbReference>
<dbReference type="RefSeq" id="XP_034243387.1">
    <property type="nucleotide sequence ID" value="XM_034387496.1"/>
</dbReference>
<dbReference type="FunFam" id="1.10.3260.10:FF:000002">
    <property type="entry name" value="DNA ligase"/>
    <property type="match status" value="1"/>
</dbReference>
<feature type="compositionally biased region" description="Pro residues" evidence="21">
    <location>
        <begin position="146"/>
        <end position="161"/>
    </location>
</feature>
<keyword evidence="16" id="KW-0539">Nucleus</keyword>
<keyword evidence="25" id="KW-1185">Reference proteome</keyword>
<dbReference type="InterPro" id="IPR000977">
    <property type="entry name" value="DNA_ligase_ATP-dep"/>
</dbReference>
<dbReference type="Gene3D" id="3.40.50.10190">
    <property type="entry name" value="BRCT domain"/>
    <property type="match status" value="1"/>
</dbReference>
<evidence type="ECO:0000313" key="26">
    <source>
        <dbReference type="RefSeq" id="XP_034243387.1"/>
    </source>
</evidence>
<evidence type="ECO:0000256" key="14">
    <source>
        <dbReference type="ARBA" id="ARBA00023172"/>
    </source>
</evidence>
<dbReference type="InterPro" id="IPR012310">
    <property type="entry name" value="DNA_ligase_ATP-dep_cent"/>
</dbReference>
<evidence type="ECO:0000256" key="19">
    <source>
        <dbReference type="RuleBase" id="RU000617"/>
    </source>
</evidence>
<evidence type="ECO:0000256" key="12">
    <source>
        <dbReference type="ARBA" id="ARBA00022840"/>
    </source>
</evidence>
<dbReference type="PANTHER" id="PTHR45674:SF9">
    <property type="entry name" value="DNA LIGASE 3"/>
    <property type="match status" value="1"/>
</dbReference>
<dbReference type="GO" id="GO:0006310">
    <property type="term" value="P:DNA recombination"/>
    <property type="evidence" value="ECO:0007669"/>
    <property type="project" value="UniProtKB-KW"/>
</dbReference>
<feature type="domain" description="PARP-type" evidence="22">
    <location>
        <begin position="25"/>
        <end position="112"/>
    </location>
</feature>
<dbReference type="Gene3D" id="3.30.470.30">
    <property type="entry name" value="DNA ligase/mRNA capping enzyme"/>
    <property type="match status" value="1"/>
</dbReference>
<dbReference type="Pfam" id="PF01068">
    <property type="entry name" value="DNA_ligase_A_M"/>
    <property type="match status" value="1"/>
</dbReference>
<evidence type="ECO:0000256" key="6">
    <source>
        <dbReference type="ARBA" id="ARBA00022705"/>
    </source>
</evidence>
<keyword evidence="4 19" id="KW-0436">Ligase</keyword>
<dbReference type="InterPro" id="IPR036957">
    <property type="entry name" value="Znf_PARP_sf"/>
</dbReference>
<dbReference type="InterPro" id="IPR016059">
    <property type="entry name" value="DNA_ligase_ATP-dep_CS"/>
</dbReference>
<dbReference type="SMART" id="SM01336">
    <property type="entry name" value="zf-PARP"/>
    <property type="match status" value="1"/>
</dbReference>
<dbReference type="GO" id="GO:0006273">
    <property type="term" value="P:lagging strand elongation"/>
    <property type="evidence" value="ECO:0007669"/>
    <property type="project" value="TreeGrafter"/>
</dbReference>
<comment type="catalytic activity">
    <reaction evidence="18 19">
        <text>ATP + (deoxyribonucleotide)n-3'-hydroxyl + 5'-phospho-(deoxyribonucleotide)m = (deoxyribonucleotide)n+m + AMP + diphosphate.</text>
        <dbReference type="EC" id="6.5.1.1"/>
    </reaction>
</comment>
<feature type="region of interest" description="Disordered" evidence="21">
    <location>
        <begin position="1"/>
        <end position="35"/>
    </location>
</feature>
<evidence type="ECO:0000256" key="4">
    <source>
        <dbReference type="ARBA" id="ARBA00022598"/>
    </source>
</evidence>
<evidence type="ECO:0000256" key="10">
    <source>
        <dbReference type="ARBA" id="ARBA00022771"/>
    </source>
</evidence>
<evidence type="ECO:0000256" key="17">
    <source>
        <dbReference type="ARBA" id="ARBA00023306"/>
    </source>
</evidence>
<evidence type="ECO:0000256" key="3">
    <source>
        <dbReference type="ARBA" id="ARBA00007572"/>
    </source>
</evidence>
<dbReference type="InParanoid" id="A0A6P8Z8R5"/>
<dbReference type="InterPro" id="IPR012308">
    <property type="entry name" value="DNA_ligase_ATP-dep_N"/>
</dbReference>
<evidence type="ECO:0000256" key="2">
    <source>
        <dbReference type="ARBA" id="ARBA00004123"/>
    </source>
</evidence>
<evidence type="ECO:0000256" key="20">
    <source>
        <dbReference type="RuleBase" id="RU004196"/>
    </source>
</evidence>
<dbReference type="Pfam" id="PF16759">
    <property type="entry name" value="LIG3_BRCT"/>
    <property type="match status" value="1"/>
</dbReference>
<dbReference type="PROSITE" id="PS50160">
    <property type="entry name" value="DNA_LIGASE_A3"/>
    <property type="match status" value="1"/>
</dbReference>
<dbReference type="FunFam" id="2.40.50.140:FF:000085">
    <property type="entry name" value="DNA ligase"/>
    <property type="match status" value="1"/>
</dbReference>
<dbReference type="FunFam" id="3.30.470.30:FF:000003">
    <property type="entry name" value="DNA ligase"/>
    <property type="match status" value="1"/>
</dbReference>
<comment type="cofactor">
    <cofactor evidence="1">
        <name>Mg(2+)</name>
        <dbReference type="ChEBI" id="CHEBI:18420"/>
    </cofactor>
</comment>
<dbReference type="Gene3D" id="3.30.1740.10">
    <property type="entry name" value="Zinc finger, PARP-type"/>
    <property type="match status" value="1"/>
</dbReference>
<dbReference type="GO" id="GO:0005524">
    <property type="term" value="F:ATP binding"/>
    <property type="evidence" value="ECO:0007669"/>
    <property type="project" value="UniProtKB-KW"/>
</dbReference>
<gene>
    <name evidence="26" type="primary">LOC117646498</name>
</gene>
<evidence type="ECO:0000256" key="16">
    <source>
        <dbReference type="ARBA" id="ARBA00023242"/>
    </source>
</evidence>
<evidence type="ECO:0000256" key="8">
    <source>
        <dbReference type="ARBA" id="ARBA00022741"/>
    </source>
</evidence>
<dbReference type="GO" id="GO:0006302">
    <property type="term" value="P:double-strand break repair"/>
    <property type="evidence" value="ECO:0007669"/>
    <property type="project" value="TreeGrafter"/>
</dbReference>
<evidence type="ECO:0000313" key="25">
    <source>
        <dbReference type="Proteomes" id="UP000515158"/>
    </source>
</evidence>
<evidence type="ECO:0000256" key="1">
    <source>
        <dbReference type="ARBA" id="ARBA00001946"/>
    </source>
</evidence>
<dbReference type="PROSITE" id="PS00697">
    <property type="entry name" value="DNA_LIGASE_A1"/>
    <property type="match status" value="1"/>
</dbReference>
<dbReference type="PROSITE" id="PS50064">
    <property type="entry name" value="ZF_PARP_2"/>
    <property type="match status" value="1"/>
</dbReference>
<dbReference type="PROSITE" id="PS00333">
    <property type="entry name" value="DNA_LIGASE_A2"/>
    <property type="match status" value="1"/>
</dbReference>
<feature type="domain" description="ATP-dependent DNA ligase family profile" evidence="23">
    <location>
        <begin position="498"/>
        <end position="632"/>
    </location>
</feature>
<dbReference type="CDD" id="cd07902">
    <property type="entry name" value="Adenylation_DNA_ligase_III"/>
    <property type="match status" value="1"/>
</dbReference>
<dbReference type="AlphaFoldDB" id="A0A6P8Z8R5"/>
<dbReference type="InterPro" id="IPR036420">
    <property type="entry name" value="BRCT_dom_sf"/>
</dbReference>
<dbReference type="CDD" id="cd07967">
    <property type="entry name" value="OBF_DNA_ligase_III"/>
    <property type="match status" value="1"/>
</dbReference>
<evidence type="ECO:0000256" key="11">
    <source>
        <dbReference type="ARBA" id="ARBA00022833"/>
    </source>
</evidence>
<keyword evidence="15 19" id="KW-0234">DNA repair</keyword>
<dbReference type="KEGG" id="tpal:117646498"/>
<dbReference type="Pfam" id="PF00645">
    <property type="entry name" value="zf-PARP"/>
    <property type="match status" value="1"/>
</dbReference>
<dbReference type="Gene3D" id="3.30.1490.70">
    <property type="match status" value="1"/>
</dbReference>
<dbReference type="SUPFAM" id="SSF56091">
    <property type="entry name" value="DNA ligase/mRNA capping enzyme, catalytic domain"/>
    <property type="match status" value="1"/>
</dbReference>
<evidence type="ECO:0000256" key="5">
    <source>
        <dbReference type="ARBA" id="ARBA00022618"/>
    </source>
</evidence>
<dbReference type="CTD" id="41518"/>
<dbReference type="NCBIfam" id="TIGR00574">
    <property type="entry name" value="dnl1"/>
    <property type="match status" value="1"/>
</dbReference>
<dbReference type="InterPro" id="IPR001510">
    <property type="entry name" value="Znf_PARP"/>
</dbReference>
<dbReference type="GO" id="GO:0070421">
    <property type="term" value="C:DNA ligase III-XRCC1 complex"/>
    <property type="evidence" value="ECO:0007669"/>
    <property type="project" value="TreeGrafter"/>
</dbReference>
<keyword evidence="14 19" id="KW-0233">DNA recombination</keyword>
<organism evidence="26">
    <name type="scientific">Thrips palmi</name>
    <name type="common">Melon thrips</name>
    <dbReference type="NCBI Taxonomy" id="161013"/>
    <lineage>
        <taxon>Eukaryota</taxon>
        <taxon>Metazoa</taxon>
        <taxon>Ecdysozoa</taxon>
        <taxon>Arthropoda</taxon>
        <taxon>Hexapoda</taxon>
        <taxon>Insecta</taxon>
        <taxon>Pterygota</taxon>
        <taxon>Neoptera</taxon>
        <taxon>Paraneoptera</taxon>
        <taxon>Thysanoptera</taxon>
        <taxon>Terebrantia</taxon>
        <taxon>Thripoidea</taxon>
        <taxon>Thripidae</taxon>
        <taxon>Thrips</taxon>
    </lineage>
</organism>
<dbReference type="Pfam" id="PF04675">
    <property type="entry name" value="DNA_ligase_A_N"/>
    <property type="match status" value="1"/>
</dbReference>
<dbReference type="SUPFAM" id="SSF57716">
    <property type="entry name" value="Glucocorticoid receptor-like (DNA-binding domain)"/>
    <property type="match status" value="1"/>
</dbReference>
<keyword evidence="17" id="KW-0131">Cell cycle</keyword>
<dbReference type="Pfam" id="PF04679">
    <property type="entry name" value="DNA_ligase_A_C"/>
    <property type="match status" value="1"/>
</dbReference>
<dbReference type="PROSITE" id="PS50172">
    <property type="entry name" value="BRCT"/>
    <property type="match status" value="1"/>
</dbReference>
<keyword evidence="7" id="KW-0479">Metal-binding</keyword>
<feature type="compositionally biased region" description="Low complexity" evidence="21">
    <location>
        <begin position="755"/>
        <end position="770"/>
    </location>
</feature>
<dbReference type="InterPro" id="IPR050191">
    <property type="entry name" value="ATP-dep_DNA_ligase"/>
</dbReference>
<feature type="domain" description="BRCT" evidence="24">
    <location>
        <begin position="818"/>
        <end position="909"/>
    </location>
</feature>
<protein>
    <recommendedName>
        <fullName evidence="19">DNA ligase</fullName>
        <ecNumber evidence="19">6.5.1.1</ecNumber>
    </recommendedName>
</protein>
<dbReference type="SUPFAM" id="SSF117018">
    <property type="entry name" value="ATP-dependent DNA ligase DNA-binding domain"/>
    <property type="match status" value="1"/>
</dbReference>
<feature type="region of interest" description="Disordered" evidence="21">
    <location>
        <begin position="755"/>
        <end position="820"/>
    </location>
</feature>
<dbReference type="InterPro" id="IPR031916">
    <property type="entry name" value="LIG3_BRCT"/>
</dbReference>
<evidence type="ECO:0000256" key="21">
    <source>
        <dbReference type="SAM" id="MobiDB-lite"/>
    </source>
</evidence>